<dbReference type="EMBL" id="WJBH02000003">
    <property type="protein sequence ID" value="KAI9561038.1"/>
    <property type="molecule type" value="Genomic_DNA"/>
</dbReference>
<dbReference type="InterPro" id="IPR036388">
    <property type="entry name" value="WH-like_DNA-bd_sf"/>
</dbReference>
<evidence type="ECO:0000256" key="4">
    <source>
        <dbReference type="ARBA" id="ARBA00023242"/>
    </source>
</evidence>
<comment type="caution">
    <text evidence="7">The sequence shown here is derived from an EMBL/GenBank/DDBJ whole genome shotgun (WGS) entry which is preliminary data.</text>
</comment>
<name>A0AAD5LF17_9CRUS</name>
<dbReference type="Gene3D" id="1.10.10.10">
    <property type="entry name" value="Winged helix-like DNA-binding domain superfamily/Winged helix DNA-binding domain"/>
    <property type="match status" value="1"/>
</dbReference>
<feature type="domain" description="HSF-type DNA-binding" evidence="6">
    <location>
        <begin position="12"/>
        <end position="119"/>
    </location>
</feature>
<protein>
    <recommendedName>
        <fullName evidence="6">HSF-type DNA-binding domain-containing protein</fullName>
    </recommendedName>
</protein>
<evidence type="ECO:0000256" key="2">
    <source>
        <dbReference type="ARBA" id="ARBA00006403"/>
    </source>
</evidence>
<dbReference type="SMART" id="SM00415">
    <property type="entry name" value="HSF"/>
    <property type="match status" value="1"/>
</dbReference>
<evidence type="ECO:0000259" key="6">
    <source>
        <dbReference type="SMART" id="SM00415"/>
    </source>
</evidence>
<reference evidence="7 8" key="1">
    <citation type="submission" date="2022-05" db="EMBL/GenBank/DDBJ databases">
        <title>A multi-omics perspective on studying reproductive biology in Daphnia sinensis.</title>
        <authorList>
            <person name="Jia J."/>
        </authorList>
    </citation>
    <scope>NUCLEOTIDE SEQUENCE [LARGE SCALE GENOMIC DNA]</scope>
    <source>
        <strain evidence="7 8">WSL</strain>
    </source>
</reference>
<dbReference type="SUPFAM" id="SSF46785">
    <property type="entry name" value="Winged helix' DNA-binding domain"/>
    <property type="match status" value="1"/>
</dbReference>
<evidence type="ECO:0000313" key="7">
    <source>
        <dbReference type="EMBL" id="KAI9561038.1"/>
    </source>
</evidence>
<dbReference type="Proteomes" id="UP000820818">
    <property type="component" value="Linkage Group LG3"/>
</dbReference>
<comment type="subcellular location">
    <subcellularLocation>
        <location evidence="1">Nucleus</location>
    </subcellularLocation>
</comment>
<dbReference type="PANTHER" id="PTHR10015:SF465">
    <property type="entry name" value="HSF-TYPE DNA-BINDING DOMAIN-CONTAINING PROTEIN"/>
    <property type="match status" value="1"/>
</dbReference>
<dbReference type="InterPro" id="IPR036390">
    <property type="entry name" value="WH_DNA-bd_sf"/>
</dbReference>
<dbReference type="PANTHER" id="PTHR10015">
    <property type="entry name" value="HEAT SHOCK TRANSCRIPTION FACTOR"/>
    <property type="match status" value="1"/>
</dbReference>
<keyword evidence="3" id="KW-0238">DNA-binding</keyword>
<dbReference type="AlphaFoldDB" id="A0AAD5LF17"/>
<dbReference type="GO" id="GO:0043565">
    <property type="term" value="F:sequence-specific DNA binding"/>
    <property type="evidence" value="ECO:0007669"/>
    <property type="project" value="InterPro"/>
</dbReference>
<evidence type="ECO:0000256" key="3">
    <source>
        <dbReference type="ARBA" id="ARBA00023125"/>
    </source>
</evidence>
<accession>A0AAD5LF17</accession>
<sequence>MSNASQGKERQKPCTFPYKLWQLMDECTDGAIRWNAAGDSIIIDQQSFCSSIFVGKIFKCIQWPSFVRQLNLYGFRKISPHGHNQGPCKCLCHVSICICYMHEHFRRWSYDSLSLVTRPRKQSKAGSSCFSDMQNKIDINGNKSHSVSNQTDDCSNLSGSQELLNWNEATVPIGMLKEPTVDDQSSSISVVNTSIKNGHLLNVVPPEHRRVYRLESSLDSHSWTGMTSKNNQDPNLTQPISTETDDQLSLFYEFDGTERVIVLPTTIPADILEVEIFHEDGVELMDIDVEVDDCDSTNGISVCNNQ</sequence>
<keyword evidence="8" id="KW-1185">Reference proteome</keyword>
<proteinExistence type="inferred from homology"/>
<evidence type="ECO:0000256" key="1">
    <source>
        <dbReference type="ARBA" id="ARBA00004123"/>
    </source>
</evidence>
<gene>
    <name evidence="7" type="ORF">GHT06_011994</name>
</gene>
<dbReference type="GO" id="GO:0003700">
    <property type="term" value="F:DNA-binding transcription factor activity"/>
    <property type="evidence" value="ECO:0007669"/>
    <property type="project" value="InterPro"/>
</dbReference>
<organism evidence="7 8">
    <name type="scientific">Daphnia sinensis</name>
    <dbReference type="NCBI Taxonomy" id="1820382"/>
    <lineage>
        <taxon>Eukaryota</taxon>
        <taxon>Metazoa</taxon>
        <taxon>Ecdysozoa</taxon>
        <taxon>Arthropoda</taxon>
        <taxon>Crustacea</taxon>
        <taxon>Branchiopoda</taxon>
        <taxon>Diplostraca</taxon>
        <taxon>Cladocera</taxon>
        <taxon>Anomopoda</taxon>
        <taxon>Daphniidae</taxon>
        <taxon>Daphnia</taxon>
        <taxon>Daphnia similis group</taxon>
    </lineage>
</organism>
<dbReference type="GO" id="GO:0005634">
    <property type="term" value="C:nucleus"/>
    <property type="evidence" value="ECO:0007669"/>
    <property type="project" value="UniProtKB-SubCell"/>
</dbReference>
<dbReference type="InterPro" id="IPR000232">
    <property type="entry name" value="HSF_DNA-bd"/>
</dbReference>
<dbReference type="Pfam" id="PF00447">
    <property type="entry name" value="HSF_DNA-bind"/>
    <property type="match status" value="1"/>
</dbReference>
<evidence type="ECO:0000256" key="5">
    <source>
        <dbReference type="RuleBase" id="RU004020"/>
    </source>
</evidence>
<comment type="similarity">
    <text evidence="2 5">Belongs to the HSF family.</text>
</comment>
<keyword evidence="4" id="KW-0539">Nucleus</keyword>
<evidence type="ECO:0000313" key="8">
    <source>
        <dbReference type="Proteomes" id="UP000820818"/>
    </source>
</evidence>